<gene>
    <name evidence="1" type="ORF">PGLA2088_LOCUS11744</name>
</gene>
<feature type="non-terminal residue" evidence="1">
    <location>
        <position position="1"/>
    </location>
</feature>
<reference evidence="1" key="1">
    <citation type="submission" date="2021-02" db="EMBL/GenBank/DDBJ databases">
        <authorList>
            <person name="Dougan E. K."/>
            <person name="Rhodes N."/>
            <person name="Thang M."/>
            <person name="Chan C."/>
        </authorList>
    </citation>
    <scope>NUCLEOTIDE SEQUENCE</scope>
</reference>
<dbReference type="Proteomes" id="UP000626109">
    <property type="component" value="Unassembled WGS sequence"/>
</dbReference>
<sequence>AQNTNRKVVMPPSPAFMKQRLIIDVTPSKPPSTPKPVEEPTINLHPATLVLEQALASDSLRTLCTALTGVAGNIATPLESQDRTKRPIMDPTLTIRSLLRFCELRHTANDDLRPADFVGKSGAGLKVLLRKVREYQKEVIEVLDSRVDDIVRMTRAFYDQADLIDKFTPFFRTVIERAIPSMLRRKGEPLPRLLSFLEPYGEVQMQFLYEAAKEGILKSKLPELEPAQLLEITESWVNKARSGKLAIVSANK</sequence>
<organism evidence="1 2">
    <name type="scientific">Polarella glacialis</name>
    <name type="common">Dinoflagellate</name>
    <dbReference type="NCBI Taxonomy" id="89957"/>
    <lineage>
        <taxon>Eukaryota</taxon>
        <taxon>Sar</taxon>
        <taxon>Alveolata</taxon>
        <taxon>Dinophyceae</taxon>
        <taxon>Suessiales</taxon>
        <taxon>Suessiaceae</taxon>
        <taxon>Polarella</taxon>
    </lineage>
</organism>
<protein>
    <submittedName>
        <fullName evidence="1">Uncharacterized protein</fullName>
    </submittedName>
</protein>
<evidence type="ECO:0000313" key="2">
    <source>
        <dbReference type="Proteomes" id="UP000626109"/>
    </source>
</evidence>
<dbReference type="EMBL" id="CAJNNW010013700">
    <property type="protein sequence ID" value="CAE8655671.1"/>
    <property type="molecule type" value="Genomic_DNA"/>
</dbReference>
<evidence type="ECO:0000313" key="1">
    <source>
        <dbReference type="EMBL" id="CAE8655671.1"/>
    </source>
</evidence>
<proteinExistence type="predicted"/>
<dbReference type="AlphaFoldDB" id="A0A813IV20"/>
<feature type="non-terminal residue" evidence="1">
    <location>
        <position position="252"/>
    </location>
</feature>
<accession>A0A813IV20</accession>
<comment type="caution">
    <text evidence="1">The sequence shown here is derived from an EMBL/GenBank/DDBJ whole genome shotgun (WGS) entry which is preliminary data.</text>
</comment>
<name>A0A813IV20_POLGL</name>